<sequence length="373" mass="41525">MGEKLEHKSLKEMVRHFTPSWFSVIMGTGILSILLHIFPFQFRGLQTIALVVYIMNVVMFCIFLIITIARYAIWPSIIRLVLEHSNQSLFIGTMPMGLTTITNFTILVIREKYAWGLNLAFVLWIIEYVLTILTVLVVPYFVIVHHNHALETMNGTWLLPIVPCVVASASGGLLSQYLDQDRALVVLIISIITMGMGLLLSLSVIVIYFYRLIVNKLPPKEVIISSFLPLGPLGQGAYGVIQLGIASKTVLGDRFIMGLGDVTYSVGFLTALFLWGYGVWYLVVATFSVGITTKQGIPFNMGWWALTFPLGVFTTATLSIGNILNSMFFWVLGAIFTCMLVLLWLAVMAKTLKGIFTGEMFYAPCLSPVILNS</sequence>
<feature type="transmembrane region" description="Helical" evidence="8">
    <location>
        <begin position="89"/>
        <end position="109"/>
    </location>
</feature>
<feature type="transmembrane region" description="Helical" evidence="8">
    <location>
        <begin position="156"/>
        <end position="178"/>
    </location>
</feature>
<dbReference type="PANTHER" id="PTHR31686:SF1">
    <property type="entry name" value="SULFITE EFFLUX PUMP SSU1"/>
    <property type="match status" value="1"/>
</dbReference>
<dbReference type="OrthoDB" id="1099at2759"/>
<keyword evidence="10" id="KW-1185">Reference proteome</keyword>
<comment type="similarity">
    <text evidence="2">Belongs to the tellurite-resistance/dicarboxylate transporter (TDT) family.</text>
</comment>
<evidence type="ECO:0000313" key="9">
    <source>
        <dbReference type="EMBL" id="GAN00662.1"/>
    </source>
</evidence>
<accession>A0A0C9MCJ9</accession>
<reference evidence="9" key="1">
    <citation type="submission" date="2014-09" db="EMBL/GenBank/DDBJ databases">
        <title>Draft genome sequence of an oleaginous Mucoromycotina fungus Mucor ambiguus NBRC6742.</title>
        <authorList>
            <person name="Takeda I."/>
            <person name="Yamane N."/>
            <person name="Morita T."/>
            <person name="Tamano K."/>
            <person name="Machida M."/>
            <person name="Baker S."/>
            <person name="Koike H."/>
        </authorList>
    </citation>
    <scope>NUCLEOTIDE SEQUENCE</scope>
    <source>
        <strain evidence="9">NBRC 6742</strain>
    </source>
</reference>
<feature type="transmembrane region" description="Helical" evidence="8">
    <location>
        <begin position="121"/>
        <end position="144"/>
    </location>
</feature>
<protein>
    <submittedName>
        <fullName evidence="9">C4-dicarboxylate transporter/malic acid transport protein</fullName>
    </submittedName>
</protein>
<gene>
    <name evidence="9" type="ORF">MAM1_0001d00084</name>
</gene>
<evidence type="ECO:0000256" key="2">
    <source>
        <dbReference type="ARBA" id="ARBA00008566"/>
    </source>
</evidence>
<feature type="transmembrane region" description="Helical" evidence="8">
    <location>
        <begin position="222"/>
        <end position="246"/>
    </location>
</feature>
<feature type="transmembrane region" description="Helical" evidence="8">
    <location>
        <begin position="303"/>
        <end position="321"/>
    </location>
</feature>
<name>A0A0C9MCJ9_9FUNG</name>
<keyword evidence="3" id="KW-0813">Transport</keyword>
<keyword evidence="6 8" id="KW-1133">Transmembrane helix</keyword>
<comment type="subcellular location">
    <subcellularLocation>
        <location evidence="1">Cell membrane</location>
        <topology evidence="1">Multi-pass membrane protein</topology>
    </subcellularLocation>
</comment>
<feature type="transmembrane region" description="Helical" evidence="8">
    <location>
        <begin position="327"/>
        <end position="347"/>
    </location>
</feature>
<dbReference type="AlphaFoldDB" id="A0A0C9MCJ9"/>
<feature type="transmembrane region" description="Helical" evidence="8">
    <location>
        <begin position="184"/>
        <end position="210"/>
    </location>
</feature>
<dbReference type="PANTHER" id="PTHR31686">
    <property type="match status" value="1"/>
</dbReference>
<dbReference type="EMBL" id="DF836290">
    <property type="protein sequence ID" value="GAN00662.1"/>
    <property type="molecule type" value="Genomic_DNA"/>
</dbReference>
<dbReference type="InterPro" id="IPR038665">
    <property type="entry name" value="Voltage-dep_anion_channel_sf"/>
</dbReference>
<keyword evidence="4" id="KW-1003">Cell membrane</keyword>
<organism evidence="9">
    <name type="scientific">Mucor ambiguus</name>
    <dbReference type="NCBI Taxonomy" id="91626"/>
    <lineage>
        <taxon>Eukaryota</taxon>
        <taxon>Fungi</taxon>
        <taxon>Fungi incertae sedis</taxon>
        <taxon>Mucoromycota</taxon>
        <taxon>Mucoromycotina</taxon>
        <taxon>Mucoromycetes</taxon>
        <taxon>Mucorales</taxon>
        <taxon>Mucorineae</taxon>
        <taxon>Mucoraceae</taxon>
        <taxon>Mucor</taxon>
    </lineage>
</organism>
<evidence type="ECO:0000256" key="1">
    <source>
        <dbReference type="ARBA" id="ARBA00004651"/>
    </source>
</evidence>
<dbReference type="InterPro" id="IPR004695">
    <property type="entry name" value="SLAC1/Mae1/Ssu1/TehA"/>
</dbReference>
<feature type="transmembrane region" description="Helical" evidence="8">
    <location>
        <begin position="21"/>
        <end position="42"/>
    </location>
</feature>
<dbReference type="FunFam" id="1.50.10.150:FF:000004">
    <property type="entry name" value="Malic acid transporter"/>
    <property type="match status" value="1"/>
</dbReference>
<dbReference type="STRING" id="91626.A0A0C9MCJ9"/>
<evidence type="ECO:0000313" key="10">
    <source>
        <dbReference type="Proteomes" id="UP000053815"/>
    </source>
</evidence>
<evidence type="ECO:0000256" key="6">
    <source>
        <dbReference type="ARBA" id="ARBA00022989"/>
    </source>
</evidence>
<dbReference type="InterPro" id="IPR051629">
    <property type="entry name" value="Sulfite_efflux_TDT"/>
</dbReference>
<evidence type="ECO:0000256" key="8">
    <source>
        <dbReference type="SAM" id="Phobius"/>
    </source>
</evidence>
<keyword evidence="7 8" id="KW-0472">Membrane</keyword>
<dbReference type="Proteomes" id="UP000053815">
    <property type="component" value="Unassembled WGS sequence"/>
</dbReference>
<feature type="transmembrane region" description="Helical" evidence="8">
    <location>
        <begin position="48"/>
        <end position="69"/>
    </location>
</feature>
<dbReference type="CDD" id="cd09318">
    <property type="entry name" value="TDT_SSU1"/>
    <property type="match status" value="1"/>
</dbReference>
<evidence type="ECO:0000256" key="7">
    <source>
        <dbReference type="ARBA" id="ARBA00023136"/>
    </source>
</evidence>
<proteinExistence type="inferred from homology"/>
<evidence type="ECO:0000256" key="5">
    <source>
        <dbReference type="ARBA" id="ARBA00022692"/>
    </source>
</evidence>
<feature type="transmembrane region" description="Helical" evidence="8">
    <location>
        <begin position="266"/>
        <end position="291"/>
    </location>
</feature>
<dbReference type="GO" id="GO:0000319">
    <property type="term" value="F:sulfite transmembrane transporter activity"/>
    <property type="evidence" value="ECO:0007669"/>
    <property type="project" value="TreeGrafter"/>
</dbReference>
<dbReference type="Gene3D" id="1.50.10.150">
    <property type="entry name" value="Voltage-dependent anion channel"/>
    <property type="match status" value="1"/>
</dbReference>
<keyword evidence="5 8" id="KW-0812">Transmembrane</keyword>
<evidence type="ECO:0000256" key="3">
    <source>
        <dbReference type="ARBA" id="ARBA00022448"/>
    </source>
</evidence>
<dbReference type="Pfam" id="PF03595">
    <property type="entry name" value="SLAC1"/>
    <property type="match status" value="1"/>
</dbReference>
<evidence type="ECO:0000256" key="4">
    <source>
        <dbReference type="ARBA" id="ARBA00022475"/>
    </source>
</evidence>
<dbReference type="GO" id="GO:0005886">
    <property type="term" value="C:plasma membrane"/>
    <property type="evidence" value="ECO:0007669"/>
    <property type="project" value="UniProtKB-SubCell"/>
</dbReference>